<accession>H0HU44</accession>
<sequence length="88" mass="10339">MGWDLAPKEFAQYWSRLDRIHVALWNWGNAAPARLILIDDENRLCRRNTGDCPYWAMASRRGMRLFQDSQPGRRRQLKFDGLEMAASL</sequence>
<dbReference type="EMBL" id="AHAM01000149">
    <property type="protein sequence ID" value="EHK55680.1"/>
    <property type="molecule type" value="Genomic_DNA"/>
</dbReference>
<evidence type="ECO:0000313" key="2">
    <source>
        <dbReference type="Proteomes" id="UP000003250"/>
    </source>
</evidence>
<name>H0HU44_9HYPH</name>
<keyword evidence="2" id="KW-1185">Reference proteome</keyword>
<dbReference type="OrthoDB" id="648213at2"/>
<organism evidence="1 2">
    <name type="scientific">Mesorhizobium alhagi CCNWXJ12-2</name>
    <dbReference type="NCBI Taxonomy" id="1107882"/>
    <lineage>
        <taxon>Bacteria</taxon>
        <taxon>Pseudomonadati</taxon>
        <taxon>Pseudomonadota</taxon>
        <taxon>Alphaproteobacteria</taxon>
        <taxon>Hyphomicrobiales</taxon>
        <taxon>Phyllobacteriaceae</taxon>
        <taxon>Allomesorhizobium</taxon>
    </lineage>
</organism>
<reference evidence="1 2" key="1">
    <citation type="journal article" date="2012" name="J. Bacteriol.">
        <title>Draft Genome Sequence of Mesorhizobium alhagi CCNWXJ12-2T, a Novel Salt-Resistant Species Isolated from the Desert of Northwestern China.</title>
        <authorList>
            <person name="Zhou M."/>
            <person name="Chen W."/>
            <person name="Chen H."/>
            <person name="Wei G."/>
        </authorList>
    </citation>
    <scope>NUCLEOTIDE SEQUENCE [LARGE SCALE GENOMIC DNA]</scope>
    <source>
        <strain evidence="1 2">CCNWXJ12-2</strain>
    </source>
</reference>
<evidence type="ECO:0000313" key="1">
    <source>
        <dbReference type="EMBL" id="EHK55680.1"/>
    </source>
</evidence>
<proteinExistence type="predicted"/>
<dbReference type="Proteomes" id="UP000003250">
    <property type="component" value="Unassembled WGS sequence"/>
</dbReference>
<dbReference type="RefSeq" id="WP_008837304.1">
    <property type="nucleotide sequence ID" value="NZ_AHAM01000149.1"/>
</dbReference>
<gene>
    <name evidence="1" type="ORF">MAXJ12_18428</name>
</gene>
<protein>
    <submittedName>
        <fullName evidence="1">Uncharacterized protein</fullName>
    </submittedName>
</protein>
<dbReference type="AlphaFoldDB" id="H0HU44"/>